<dbReference type="VEuPathDB" id="FungiDB:ACJ73_02615"/>
<protein>
    <submittedName>
        <fullName evidence="3">Uncharacterized protein</fullName>
    </submittedName>
</protein>
<organism evidence="3 4">
    <name type="scientific">Blastomyces percursus</name>
    <dbReference type="NCBI Taxonomy" id="1658174"/>
    <lineage>
        <taxon>Eukaryota</taxon>
        <taxon>Fungi</taxon>
        <taxon>Dikarya</taxon>
        <taxon>Ascomycota</taxon>
        <taxon>Pezizomycotina</taxon>
        <taxon>Eurotiomycetes</taxon>
        <taxon>Eurotiomycetidae</taxon>
        <taxon>Onygenales</taxon>
        <taxon>Ajellomycetaceae</taxon>
        <taxon>Blastomyces</taxon>
    </lineage>
</organism>
<dbReference type="Proteomes" id="UP000242791">
    <property type="component" value="Unassembled WGS sequence"/>
</dbReference>
<reference evidence="3 4" key="1">
    <citation type="submission" date="2015-08" db="EMBL/GenBank/DDBJ databases">
        <title>Emmonsia species relationships and genome sequence.</title>
        <authorList>
            <person name="Cuomo C.A."/>
            <person name="Schwartz I.S."/>
            <person name="Kenyon C."/>
            <person name="De Hoog G.S."/>
            <person name="Govender N.P."/>
            <person name="Botha A."/>
            <person name="Moreno L."/>
            <person name="De Vries M."/>
            <person name="Munoz J.F."/>
            <person name="Stielow J.B."/>
        </authorList>
    </citation>
    <scope>NUCLEOTIDE SEQUENCE [LARGE SCALE GENOMIC DNA]</scope>
    <source>
        <strain evidence="3 4">EI222</strain>
    </source>
</reference>
<sequence length="82" mass="8596">MPSAESDLAAIVIDSDGGTDGSQPTAAVTKEETPYGLQLCRETVNRGIYEVVDAKNAEIKKLEEQVQSLHGEMSRSASSAGG</sequence>
<comment type="caution">
    <text evidence="3">The sequence shown here is derived from an EMBL/GenBank/DDBJ whole genome shotgun (WGS) entry which is preliminary data.</text>
</comment>
<keyword evidence="4" id="KW-1185">Reference proteome</keyword>
<evidence type="ECO:0000313" key="3">
    <source>
        <dbReference type="EMBL" id="OJD26016.1"/>
    </source>
</evidence>
<accession>A0A1J9QC46</accession>
<feature type="region of interest" description="Disordered" evidence="2">
    <location>
        <begin position="1"/>
        <end position="27"/>
    </location>
</feature>
<gene>
    <name evidence="3" type="ORF">ACJ73_02615</name>
</gene>
<evidence type="ECO:0000313" key="4">
    <source>
        <dbReference type="Proteomes" id="UP000242791"/>
    </source>
</evidence>
<name>A0A1J9QC46_9EURO</name>
<feature type="coiled-coil region" evidence="1">
    <location>
        <begin position="45"/>
        <end position="72"/>
    </location>
</feature>
<evidence type="ECO:0000256" key="2">
    <source>
        <dbReference type="SAM" id="MobiDB-lite"/>
    </source>
</evidence>
<dbReference type="AlphaFoldDB" id="A0A1J9QC46"/>
<keyword evidence="1" id="KW-0175">Coiled coil</keyword>
<evidence type="ECO:0000256" key="1">
    <source>
        <dbReference type="SAM" id="Coils"/>
    </source>
</evidence>
<proteinExistence type="predicted"/>
<dbReference type="EMBL" id="LGTZ01000285">
    <property type="protein sequence ID" value="OJD26016.1"/>
    <property type="molecule type" value="Genomic_DNA"/>
</dbReference>